<dbReference type="Gene3D" id="3.40.30.10">
    <property type="entry name" value="Glutaredoxin"/>
    <property type="match status" value="2"/>
</dbReference>
<dbReference type="PANTHER" id="PTHR13887:SF41">
    <property type="entry name" value="THIOREDOXIN SUPERFAMILY PROTEIN"/>
    <property type="match status" value="1"/>
</dbReference>
<reference evidence="2" key="1">
    <citation type="submission" date="2023-12" db="EMBL/GenBank/DDBJ databases">
        <title>Genome assembly of Anisodus tanguticus.</title>
        <authorList>
            <person name="Wang Y.-J."/>
        </authorList>
    </citation>
    <scope>NUCLEOTIDE SEQUENCE</scope>
    <source>
        <strain evidence="2">KB-2021</strain>
        <tissue evidence="2">Leaf</tissue>
    </source>
</reference>
<name>A0AAE1R6X9_9SOLA</name>
<dbReference type="InterPro" id="IPR036249">
    <property type="entry name" value="Thioredoxin-like_sf"/>
</dbReference>
<evidence type="ECO:0000313" key="3">
    <source>
        <dbReference type="Proteomes" id="UP001291623"/>
    </source>
</evidence>
<organism evidence="2 3">
    <name type="scientific">Anisodus tanguticus</name>
    <dbReference type="NCBI Taxonomy" id="243964"/>
    <lineage>
        <taxon>Eukaryota</taxon>
        <taxon>Viridiplantae</taxon>
        <taxon>Streptophyta</taxon>
        <taxon>Embryophyta</taxon>
        <taxon>Tracheophyta</taxon>
        <taxon>Spermatophyta</taxon>
        <taxon>Magnoliopsida</taxon>
        <taxon>eudicotyledons</taxon>
        <taxon>Gunneridae</taxon>
        <taxon>Pentapetalae</taxon>
        <taxon>asterids</taxon>
        <taxon>lamiids</taxon>
        <taxon>Solanales</taxon>
        <taxon>Solanaceae</taxon>
        <taxon>Solanoideae</taxon>
        <taxon>Hyoscyameae</taxon>
        <taxon>Anisodus</taxon>
    </lineage>
</organism>
<protein>
    <recommendedName>
        <fullName evidence="1">DSBA-like thioredoxin domain-containing protein</fullName>
    </recommendedName>
</protein>
<dbReference type="InterPro" id="IPR001853">
    <property type="entry name" value="DSBA-like_thioredoxin_dom"/>
</dbReference>
<comment type="caution">
    <text evidence="2">The sequence shown here is derived from an EMBL/GenBank/DDBJ whole genome shotgun (WGS) entry which is preliminary data.</text>
</comment>
<dbReference type="AlphaFoldDB" id="A0AAE1R6X9"/>
<keyword evidence="3" id="KW-1185">Reference proteome</keyword>
<sequence length="204" mass="23031">MLSLSLQKFPISPRFLHRSMAINSGKKIIRIDISSDTVCPWCFVGKKSLDKATALTKDQYDFKIRWHPFLLNPSAPKEGVNKKDYYRNKFGPRSEQMISRMSEGLDKQNDLAEELFLGYFTQGRYIGDREFLIEAARKVGVEGAADFLENPNNGLKEVNEELQQYSSNISGVPHFVLNGKYQLSGGQPPESFIQAFQAASNITA</sequence>
<feature type="domain" description="DSBA-like thioredoxin" evidence="1">
    <location>
        <begin position="31"/>
        <end position="196"/>
    </location>
</feature>
<evidence type="ECO:0000313" key="2">
    <source>
        <dbReference type="EMBL" id="KAK4346396.1"/>
    </source>
</evidence>
<dbReference type="GO" id="GO:0016491">
    <property type="term" value="F:oxidoreductase activity"/>
    <property type="evidence" value="ECO:0007669"/>
    <property type="project" value="InterPro"/>
</dbReference>
<dbReference type="SUPFAM" id="SSF52833">
    <property type="entry name" value="Thioredoxin-like"/>
    <property type="match status" value="1"/>
</dbReference>
<accession>A0AAE1R6X9</accession>
<dbReference type="CDD" id="cd03024">
    <property type="entry name" value="DsbA_FrnE"/>
    <property type="match status" value="1"/>
</dbReference>
<evidence type="ECO:0000259" key="1">
    <source>
        <dbReference type="Pfam" id="PF01323"/>
    </source>
</evidence>
<dbReference type="Proteomes" id="UP001291623">
    <property type="component" value="Unassembled WGS sequence"/>
</dbReference>
<gene>
    <name evidence="2" type="ORF">RND71_032735</name>
</gene>
<proteinExistence type="predicted"/>
<dbReference type="PANTHER" id="PTHR13887">
    <property type="entry name" value="GLUTATHIONE S-TRANSFERASE KAPPA"/>
    <property type="match status" value="1"/>
</dbReference>
<dbReference type="EMBL" id="JAVYJV010000018">
    <property type="protein sequence ID" value="KAK4346396.1"/>
    <property type="molecule type" value="Genomic_DNA"/>
</dbReference>
<dbReference type="Pfam" id="PF01323">
    <property type="entry name" value="DSBA"/>
    <property type="match status" value="1"/>
</dbReference>